<organism evidence="2 3">
    <name type="scientific">Bacterioplanes sanyensis</name>
    <dbReference type="NCBI Taxonomy" id="1249553"/>
    <lineage>
        <taxon>Bacteria</taxon>
        <taxon>Pseudomonadati</taxon>
        <taxon>Pseudomonadota</taxon>
        <taxon>Gammaproteobacteria</taxon>
        <taxon>Oceanospirillales</taxon>
        <taxon>Oceanospirillaceae</taxon>
        <taxon>Bacterioplanes</taxon>
    </lineage>
</organism>
<sequence length="245" mass="28331">MNSRTGDLSWFILLLSGLLLSLGGSWHIWAKLDYGYSWWYDVLQIEQHIDYYGPQNRYKLGLEQLDRAQHESLFSDIVQAVHQHGEGLREISYTVIYSDDNHKSIALLREPEAVHLQDVANLIDALNLALLWLLPVSALLLFVIQRYDWHLKWSRQLLVLAALVIMTTALVLGIGPKAVFYQMHVWIFPAENEWFFYYQDSLMTTLMHAPQLFGLIAVGITALGLVLFAAWLAGLRYWLKTRERS</sequence>
<dbReference type="Pfam" id="PF07314">
    <property type="entry name" value="Lit"/>
    <property type="match status" value="1"/>
</dbReference>
<keyword evidence="1" id="KW-1133">Transmembrane helix</keyword>
<dbReference type="Proteomes" id="UP000202440">
    <property type="component" value="Chromosome"/>
</dbReference>
<feature type="transmembrane region" description="Helical" evidence="1">
    <location>
        <begin position="212"/>
        <end position="239"/>
    </location>
</feature>
<evidence type="ECO:0000256" key="1">
    <source>
        <dbReference type="SAM" id="Phobius"/>
    </source>
</evidence>
<evidence type="ECO:0000313" key="3">
    <source>
        <dbReference type="Proteomes" id="UP000202440"/>
    </source>
</evidence>
<feature type="transmembrane region" description="Helical" evidence="1">
    <location>
        <begin position="156"/>
        <end position="175"/>
    </location>
</feature>
<accession>A0A222FMJ8</accession>
<dbReference type="EMBL" id="CP022530">
    <property type="protein sequence ID" value="ASP39744.1"/>
    <property type="molecule type" value="Genomic_DNA"/>
</dbReference>
<dbReference type="KEGG" id="bsan:CHH28_14155"/>
<keyword evidence="3" id="KW-1185">Reference proteome</keyword>
<reference evidence="2 3" key="1">
    <citation type="submission" date="2017-07" db="EMBL/GenBank/DDBJ databases">
        <title>Annotated genome sequence of Bacterioplanes sanyensis isolated from Red Sea.</title>
        <authorList>
            <person name="Rehman Z.U."/>
        </authorList>
    </citation>
    <scope>NUCLEOTIDE SEQUENCE [LARGE SCALE GENOMIC DNA]</scope>
    <source>
        <strain evidence="2 3">NV9</strain>
    </source>
</reference>
<dbReference type="InterPro" id="IPR010178">
    <property type="entry name" value="Lit"/>
</dbReference>
<evidence type="ECO:0000313" key="2">
    <source>
        <dbReference type="EMBL" id="ASP39744.1"/>
    </source>
</evidence>
<name>A0A222FMJ8_9GAMM</name>
<keyword evidence="1" id="KW-0472">Membrane</keyword>
<feature type="transmembrane region" description="Helical" evidence="1">
    <location>
        <begin position="125"/>
        <end position="144"/>
    </location>
</feature>
<keyword evidence="1" id="KW-0812">Transmembrane</keyword>
<dbReference type="OrthoDB" id="7836096at2"/>
<dbReference type="AlphaFoldDB" id="A0A222FMJ8"/>
<proteinExistence type="predicted"/>
<protein>
    <submittedName>
        <fullName evidence="2">DUF1461 domain-containing protein</fullName>
    </submittedName>
</protein>
<gene>
    <name evidence="2" type="ORF">CHH28_14155</name>
</gene>
<dbReference type="RefSeq" id="WP_094060919.1">
    <property type="nucleotide sequence ID" value="NZ_CP022530.1"/>
</dbReference>